<protein>
    <submittedName>
        <fullName evidence="1">Uncharacterized protein</fullName>
    </submittedName>
</protein>
<proteinExistence type="predicted"/>
<accession>A0ACC2WRM9</accession>
<gene>
    <name evidence="1" type="ORF">QFC19_000032</name>
</gene>
<name>A0ACC2WRM9_9TREE</name>
<reference evidence="1" key="1">
    <citation type="submission" date="2023-04" db="EMBL/GenBank/DDBJ databases">
        <title>Draft Genome sequencing of Naganishia species isolated from polar environments using Oxford Nanopore Technology.</title>
        <authorList>
            <person name="Leo P."/>
            <person name="Venkateswaran K."/>
        </authorList>
    </citation>
    <scope>NUCLEOTIDE SEQUENCE</scope>
    <source>
        <strain evidence="1">MNA-CCFEE 5261</strain>
    </source>
</reference>
<dbReference type="EMBL" id="JASBWR010000001">
    <property type="protein sequence ID" value="KAJ9113839.1"/>
    <property type="molecule type" value="Genomic_DNA"/>
</dbReference>
<keyword evidence="2" id="KW-1185">Reference proteome</keyword>
<organism evidence="1 2">
    <name type="scientific">Naganishia cerealis</name>
    <dbReference type="NCBI Taxonomy" id="610337"/>
    <lineage>
        <taxon>Eukaryota</taxon>
        <taxon>Fungi</taxon>
        <taxon>Dikarya</taxon>
        <taxon>Basidiomycota</taxon>
        <taxon>Agaricomycotina</taxon>
        <taxon>Tremellomycetes</taxon>
        <taxon>Filobasidiales</taxon>
        <taxon>Filobasidiaceae</taxon>
        <taxon>Naganishia</taxon>
    </lineage>
</organism>
<comment type="caution">
    <text evidence="1">The sequence shown here is derived from an EMBL/GenBank/DDBJ whole genome shotgun (WGS) entry which is preliminary data.</text>
</comment>
<dbReference type="Proteomes" id="UP001241377">
    <property type="component" value="Unassembled WGS sequence"/>
</dbReference>
<evidence type="ECO:0000313" key="2">
    <source>
        <dbReference type="Proteomes" id="UP001241377"/>
    </source>
</evidence>
<evidence type="ECO:0000313" key="1">
    <source>
        <dbReference type="EMBL" id="KAJ9113839.1"/>
    </source>
</evidence>
<sequence>MSCLPIKGHRMDDMLPPPRRPRSRSTLQPRDPDHDEISYLAEFSLNVSNSPTSIDSNMNALSTTTSVSPMSNDNKGMSALPRVPSMVISRRGSLHLQRSNSSLAEPRLANVEVTSRWSTEALHPRHATRELSNLREGCISTAVDKPVNPFLSGFREEHLQRSKSASKHQGVRPSPLHATHQRHVSAPMVSSRVANFIIPPPQGVRLRGQESPHRKATTCLSRQPSRLEMRGRDSNGSASPIMQPRKLSTASTDKHTEGEPAGTKVEQPSLSRMFSRSWSQNFLDSHFLPKGGSRHIVSTTKQNSDGKEQGEQDFFNVARTEEEEDGEDETEVFLGLDDI</sequence>